<dbReference type="GO" id="GO:0016787">
    <property type="term" value="F:hydrolase activity"/>
    <property type="evidence" value="ECO:0007669"/>
    <property type="project" value="UniProtKB-KW"/>
</dbReference>
<gene>
    <name evidence="5" type="primary">vapC</name>
    <name evidence="7" type="ORF">F4Y08_09070</name>
</gene>
<dbReference type="PANTHER" id="PTHR38826:SF5">
    <property type="entry name" value="RIBONUCLEASE VAPC13"/>
    <property type="match status" value="1"/>
</dbReference>
<protein>
    <recommendedName>
        <fullName evidence="5">Ribonuclease VapC</fullName>
        <shortName evidence="5">RNase VapC</shortName>
        <ecNumber evidence="5">3.1.-.-</ecNumber>
    </recommendedName>
    <alternativeName>
        <fullName evidence="5">Toxin VapC</fullName>
    </alternativeName>
</protein>
<name>A0A6B1DT73_9CHLR</name>
<organism evidence="7">
    <name type="scientific">Caldilineaceae bacterium SB0662_bin_9</name>
    <dbReference type="NCBI Taxonomy" id="2605258"/>
    <lineage>
        <taxon>Bacteria</taxon>
        <taxon>Bacillati</taxon>
        <taxon>Chloroflexota</taxon>
        <taxon>Caldilineae</taxon>
        <taxon>Caldilineales</taxon>
        <taxon>Caldilineaceae</taxon>
    </lineage>
</organism>
<keyword evidence="5" id="KW-0800">Toxin</keyword>
<dbReference type="Pfam" id="PF01850">
    <property type="entry name" value="PIN"/>
    <property type="match status" value="1"/>
</dbReference>
<evidence type="ECO:0000313" key="7">
    <source>
        <dbReference type="EMBL" id="MYD90468.1"/>
    </source>
</evidence>
<dbReference type="SUPFAM" id="SSF88723">
    <property type="entry name" value="PIN domain-like"/>
    <property type="match status" value="1"/>
</dbReference>
<keyword evidence="1 5" id="KW-1277">Toxin-antitoxin system</keyword>
<dbReference type="Gene3D" id="3.40.50.1010">
    <property type="entry name" value="5'-nuclease"/>
    <property type="match status" value="1"/>
</dbReference>
<comment type="function">
    <text evidence="5">Toxic component of a toxin-antitoxin (TA) system. An RNase.</text>
</comment>
<dbReference type="GO" id="GO:0000287">
    <property type="term" value="F:magnesium ion binding"/>
    <property type="evidence" value="ECO:0007669"/>
    <property type="project" value="UniProtKB-UniRule"/>
</dbReference>
<dbReference type="GO" id="GO:0090729">
    <property type="term" value="F:toxin activity"/>
    <property type="evidence" value="ECO:0007669"/>
    <property type="project" value="UniProtKB-KW"/>
</dbReference>
<dbReference type="InterPro" id="IPR029060">
    <property type="entry name" value="PIN-like_dom_sf"/>
</dbReference>
<comment type="similarity">
    <text evidence="5">Belongs to the PINc/VapC protein family.</text>
</comment>
<reference evidence="7" key="1">
    <citation type="submission" date="2019-09" db="EMBL/GenBank/DDBJ databases">
        <title>Characterisation of the sponge microbiome using genome-centric metagenomics.</title>
        <authorList>
            <person name="Engelberts J.P."/>
            <person name="Robbins S.J."/>
            <person name="De Goeij J.M."/>
            <person name="Aranda M."/>
            <person name="Bell S.C."/>
            <person name="Webster N.S."/>
        </authorList>
    </citation>
    <scope>NUCLEOTIDE SEQUENCE</scope>
    <source>
        <strain evidence="7">SB0662_bin_9</strain>
    </source>
</reference>
<keyword evidence="3 5" id="KW-0479">Metal-binding</keyword>
<keyword evidence="4 5" id="KW-0378">Hydrolase</keyword>
<dbReference type="GO" id="GO:0004540">
    <property type="term" value="F:RNA nuclease activity"/>
    <property type="evidence" value="ECO:0007669"/>
    <property type="project" value="InterPro"/>
</dbReference>
<dbReference type="AlphaFoldDB" id="A0A6B1DT73"/>
<keyword evidence="5" id="KW-0460">Magnesium</keyword>
<evidence type="ECO:0000256" key="4">
    <source>
        <dbReference type="ARBA" id="ARBA00022801"/>
    </source>
</evidence>
<dbReference type="InterPro" id="IPR002716">
    <property type="entry name" value="PIN_dom"/>
</dbReference>
<dbReference type="EC" id="3.1.-.-" evidence="5"/>
<dbReference type="InterPro" id="IPR022907">
    <property type="entry name" value="VapC_family"/>
</dbReference>
<proteinExistence type="inferred from homology"/>
<dbReference type="InterPro" id="IPR052106">
    <property type="entry name" value="PINc/VapC_TA"/>
</dbReference>
<dbReference type="EMBL" id="VXPY01000062">
    <property type="protein sequence ID" value="MYD90468.1"/>
    <property type="molecule type" value="Genomic_DNA"/>
</dbReference>
<dbReference type="PANTHER" id="PTHR38826">
    <property type="entry name" value="RIBONUCLEASE VAPC13"/>
    <property type="match status" value="1"/>
</dbReference>
<evidence type="ECO:0000259" key="6">
    <source>
        <dbReference type="Pfam" id="PF01850"/>
    </source>
</evidence>
<evidence type="ECO:0000256" key="2">
    <source>
        <dbReference type="ARBA" id="ARBA00022722"/>
    </source>
</evidence>
<comment type="caution">
    <text evidence="7">The sequence shown here is derived from an EMBL/GenBank/DDBJ whole genome shotgun (WGS) entry which is preliminary data.</text>
</comment>
<feature type="binding site" evidence="5">
    <location>
        <position position="8"/>
    </location>
    <ligand>
        <name>Mg(2+)</name>
        <dbReference type="ChEBI" id="CHEBI:18420"/>
    </ligand>
</feature>
<feature type="binding site" evidence="5">
    <location>
        <position position="103"/>
    </location>
    <ligand>
        <name>Mg(2+)</name>
        <dbReference type="ChEBI" id="CHEBI:18420"/>
    </ligand>
</feature>
<feature type="domain" description="PIN" evidence="6">
    <location>
        <begin position="5"/>
        <end position="129"/>
    </location>
</feature>
<evidence type="ECO:0000256" key="5">
    <source>
        <dbReference type="HAMAP-Rule" id="MF_00265"/>
    </source>
</evidence>
<evidence type="ECO:0000256" key="3">
    <source>
        <dbReference type="ARBA" id="ARBA00022723"/>
    </source>
</evidence>
<evidence type="ECO:0000256" key="1">
    <source>
        <dbReference type="ARBA" id="ARBA00022649"/>
    </source>
</evidence>
<keyword evidence="2 5" id="KW-0540">Nuclease</keyword>
<accession>A0A6B1DT73</accession>
<dbReference type="HAMAP" id="MF_00265">
    <property type="entry name" value="VapC_Nob1"/>
    <property type="match status" value="1"/>
</dbReference>
<comment type="cofactor">
    <cofactor evidence="5">
        <name>Mg(2+)</name>
        <dbReference type="ChEBI" id="CHEBI:18420"/>
    </cofactor>
</comment>
<sequence>MSPAVFIDANIPIYAAGRGHPLKEPCARILRMVAKEPQTFVTNSEVLQELMHRYLASDRWVPGREVLRAFAEAMHDRIEPVDAEDILVASVLADRHSGVSARDLVHAAVMQRLGADHIISADTDFDRLEGIVRLNPARVMEWERSIPSVGTG</sequence>